<dbReference type="Proteomes" id="UP000295277">
    <property type="component" value="Unassembled WGS sequence"/>
</dbReference>
<keyword evidence="1" id="KW-0732">Signal</keyword>
<accession>A0A4R1Z2W9</accession>
<dbReference type="RefSeq" id="WP_132693014.1">
    <property type="nucleotide sequence ID" value="NZ_SLVM01000001.1"/>
</dbReference>
<reference evidence="2 3" key="1">
    <citation type="submission" date="2019-03" db="EMBL/GenBank/DDBJ databases">
        <title>Genomic Encyclopedia of Type Strains, Phase IV (KMG-IV): sequencing the most valuable type-strain genomes for metagenomic binning, comparative biology and taxonomic classification.</title>
        <authorList>
            <person name="Goeker M."/>
        </authorList>
    </citation>
    <scope>NUCLEOTIDE SEQUENCE [LARGE SCALE GENOMIC DNA]</scope>
    <source>
        <strain evidence="2 3">DSM 21153</strain>
    </source>
</reference>
<organism evidence="2 3">
    <name type="scientific">Rhodovulum steppense</name>
    <dbReference type="NCBI Taxonomy" id="540251"/>
    <lineage>
        <taxon>Bacteria</taxon>
        <taxon>Pseudomonadati</taxon>
        <taxon>Pseudomonadota</taxon>
        <taxon>Alphaproteobacteria</taxon>
        <taxon>Rhodobacterales</taxon>
        <taxon>Paracoccaceae</taxon>
        <taxon>Rhodovulum</taxon>
    </lineage>
</organism>
<comment type="caution">
    <text evidence="2">The sequence shown here is derived from an EMBL/GenBank/DDBJ whole genome shotgun (WGS) entry which is preliminary data.</text>
</comment>
<evidence type="ECO:0000313" key="2">
    <source>
        <dbReference type="EMBL" id="TCM87995.1"/>
    </source>
</evidence>
<feature type="signal peptide" evidence="1">
    <location>
        <begin position="1"/>
        <end position="23"/>
    </location>
</feature>
<dbReference type="AlphaFoldDB" id="A0A4R1Z2W9"/>
<feature type="chain" id="PRO_5020530709" evidence="1">
    <location>
        <begin position="24"/>
        <end position="130"/>
    </location>
</feature>
<evidence type="ECO:0000313" key="3">
    <source>
        <dbReference type="Proteomes" id="UP000295277"/>
    </source>
</evidence>
<name>A0A4R1Z2W9_9RHOB</name>
<evidence type="ECO:0000256" key="1">
    <source>
        <dbReference type="SAM" id="SignalP"/>
    </source>
</evidence>
<gene>
    <name evidence="2" type="ORF">EV216_1015</name>
</gene>
<keyword evidence="3" id="KW-1185">Reference proteome</keyword>
<proteinExistence type="predicted"/>
<dbReference type="OrthoDB" id="8453064at2"/>
<sequence>MPSLARSAFLAAALALAPVAAQAQQLVGEYVAVIGPQDLYNSRGERLREPWQILRQDRANFHRFGRRDPGDEGDPFFGDANNRAAMERMLMGGRIDPVAARNILAGGATVVVRIWGQGGRGDYVTVDVWR</sequence>
<protein>
    <submittedName>
        <fullName evidence="2">Uncharacterized protein</fullName>
    </submittedName>
</protein>
<dbReference type="EMBL" id="SLVM01000001">
    <property type="protein sequence ID" value="TCM87995.1"/>
    <property type="molecule type" value="Genomic_DNA"/>
</dbReference>